<dbReference type="PANTHER" id="PTHR36923:SF3">
    <property type="entry name" value="FERREDOXIN"/>
    <property type="match status" value="1"/>
</dbReference>
<dbReference type="SUPFAM" id="SSF54862">
    <property type="entry name" value="4Fe-4S ferredoxins"/>
    <property type="match status" value="1"/>
</dbReference>
<evidence type="ECO:0000256" key="3">
    <source>
        <dbReference type="ARBA" id="ARBA00022982"/>
    </source>
</evidence>
<feature type="domain" description="4Fe-4S ferredoxin-type" evidence="7">
    <location>
        <begin position="1"/>
        <end position="29"/>
    </location>
</feature>
<organism evidence="8 9">
    <name type="scientific">Candidatus Allofournierella pullistercoris</name>
    <dbReference type="NCBI Taxonomy" id="2838597"/>
    <lineage>
        <taxon>Bacteria</taxon>
        <taxon>Bacillati</taxon>
        <taxon>Bacillota</taxon>
        <taxon>Clostridia</taxon>
        <taxon>Eubacteriales</taxon>
        <taxon>Oscillospiraceae</taxon>
        <taxon>Allofournierella</taxon>
    </lineage>
</organism>
<keyword evidence="1 6" id="KW-0813">Transport</keyword>
<dbReference type="InterPro" id="IPR001080">
    <property type="entry name" value="3Fe4S_ferredoxin"/>
</dbReference>
<dbReference type="EMBL" id="JAHLFP010000045">
    <property type="protein sequence ID" value="MBU3806315.1"/>
    <property type="molecule type" value="Genomic_DNA"/>
</dbReference>
<dbReference type="InterPro" id="IPR017896">
    <property type="entry name" value="4Fe4S_Fe-S-bd"/>
</dbReference>
<dbReference type="Proteomes" id="UP000713596">
    <property type="component" value="Unassembled WGS sequence"/>
</dbReference>
<keyword evidence="4 6" id="KW-0408">Iron</keyword>
<evidence type="ECO:0000256" key="2">
    <source>
        <dbReference type="ARBA" id="ARBA00022723"/>
    </source>
</evidence>
<sequence>MRAFVDHDTCIGCGFCTACAPDVFEMNDEYKSVAVADTTDENREQVMQAIDGCPVSAIREEE</sequence>
<dbReference type="PROSITE" id="PS51379">
    <property type="entry name" value="4FE4S_FER_2"/>
    <property type="match status" value="1"/>
</dbReference>
<dbReference type="GO" id="GO:0005506">
    <property type="term" value="F:iron ion binding"/>
    <property type="evidence" value="ECO:0007669"/>
    <property type="project" value="UniProtKB-UniRule"/>
</dbReference>
<keyword evidence="3 6" id="KW-0249">Electron transport</keyword>
<dbReference type="GO" id="GO:0009055">
    <property type="term" value="F:electron transfer activity"/>
    <property type="evidence" value="ECO:0007669"/>
    <property type="project" value="UniProtKB-UniRule"/>
</dbReference>
<dbReference type="PANTHER" id="PTHR36923">
    <property type="entry name" value="FERREDOXIN"/>
    <property type="match status" value="1"/>
</dbReference>
<gene>
    <name evidence="8" type="ORF">H9882_05425</name>
</gene>
<reference evidence="8" key="2">
    <citation type="submission" date="2021-04" db="EMBL/GenBank/DDBJ databases">
        <authorList>
            <person name="Gilroy R."/>
        </authorList>
    </citation>
    <scope>NUCLEOTIDE SEQUENCE</scope>
    <source>
        <strain evidence="8">B5_2728</strain>
    </source>
</reference>
<evidence type="ECO:0000256" key="1">
    <source>
        <dbReference type="ARBA" id="ARBA00022448"/>
    </source>
</evidence>
<proteinExistence type="predicted"/>
<protein>
    <recommendedName>
        <fullName evidence="6">Ferredoxin</fullName>
    </recommendedName>
</protein>
<comment type="caution">
    <text evidence="8">The sequence shown here is derived from an EMBL/GenBank/DDBJ whole genome shotgun (WGS) entry which is preliminary data.</text>
</comment>
<evidence type="ECO:0000256" key="6">
    <source>
        <dbReference type="RuleBase" id="RU368020"/>
    </source>
</evidence>
<comment type="function">
    <text evidence="6">Ferredoxins are iron-sulfur proteins that transfer electrons in a wide variety of metabolic reactions.</text>
</comment>
<dbReference type="Gene3D" id="3.30.70.20">
    <property type="match status" value="1"/>
</dbReference>
<name>A0A948T2R7_9FIRM</name>
<reference evidence="8" key="1">
    <citation type="journal article" date="2021" name="PeerJ">
        <title>Extensive microbial diversity within the chicken gut microbiome revealed by metagenomics and culture.</title>
        <authorList>
            <person name="Gilroy R."/>
            <person name="Ravi A."/>
            <person name="Getino M."/>
            <person name="Pursley I."/>
            <person name="Horton D.L."/>
            <person name="Alikhan N.F."/>
            <person name="Baker D."/>
            <person name="Gharbi K."/>
            <person name="Hall N."/>
            <person name="Watson M."/>
            <person name="Adriaenssens E.M."/>
            <person name="Foster-Nyarko E."/>
            <person name="Jarju S."/>
            <person name="Secka A."/>
            <person name="Antonio M."/>
            <person name="Oren A."/>
            <person name="Chaudhuri R.R."/>
            <person name="La Ragione R."/>
            <person name="Hildebrand F."/>
            <person name="Pallen M.J."/>
        </authorList>
    </citation>
    <scope>NUCLEOTIDE SEQUENCE</scope>
    <source>
        <strain evidence="8">B5_2728</strain>
    </source>
</reference>
<dbReference type="AlphaFoldDB" id="A0A948T2R7"/>
<keyword evidence="2 6" id="KW-0479">Metal-binding</keyword>
<accession>A0A948T2R7</accession>
<evidence type="ECO:0000256" key="5">
    <source>
        <dbReference type="ARBA" id="ARBA00023014"/>
    </source>
</evidence>
<dbReference type="PRINTS" id="PR00352">
    <property type="entry name" value="3FE4SFRDOXIN"/>
</dbReference>
<dbReference type="GO" id="GO:0051536">
    <property type="term" value="F:iron-sulfur cluster binding"/>
    <property type="evidence" value="ECO:0007669"/>
    <property type="project" value="UniProtKB-KW"/>
</dbReference>
<evidence type="ECO:0000256" key="4">
    <source>
        <dbReference type="ARBA" id="ARBA00023004"/>
    </source>
</evidence>
<evidence type="ECO:0000259" key="7">
    <source>
        <dbReference type="PROSITE" id="PS51379"/>
    </source>
</evidence>
<dbReference type="Pfam" id="PF13370">
    <property type="entry name" value="Fer4_13"/>
    <property type="match status" value="1"/>
</dbReference>
<dbReference type="InterPro" id="IPR051269">
    <property type="entry name" value="Fe-S_cluster_ET"/>
</dbReference>
<evidence type="ECO:0000313" key="9">
    <source>
        <dbReference type="Proteomes" id="UP000713596"/>
    </source>
</evidence>
<keyword evidence="5 6" id="KW-0411">Iron-sulfur</keyword>
<evidence type="ECO:0000313" key="8">
    <source>
        <dbReference type="EMBL" id="MBU3806315.1"/>
    </source>
</evidence>